<dbReference type="InterPro" id="IPR043144">
    <property type="entry name" value="Mal/L-sulf/L-lact_DH-like_ah"/>
</dbReference>
<dbReference type="EMBL" id="OC317281">
    <property type="protein sequence ID" value="CAD7395863.1"/>
    <property type="molecule type" value="Genomic_DNA"/>
</dbReference>
<dbReference type="SUPFAM" id="SSF89733">
    <property type="entry name" value="L-sulfolactate dehydrogenase-like"/>
    <property type="match status" value="2"/>
</dbReference>
<dbReference type="InterPro" id="IPR043143">
    <property type="entry name" value="Mal/L-sulf/L-lact_DH-like_NADP"/>
</dbReference>
<protein>
    <recommendedName>
        <fullName evidence="4">Malate dehydrogenase</fullName>
    </recommendedName>
</protein>
<name>A0A7R9CJE3_TIMCR</name>
<comment type="similarity">
    <text evidence="1">Belongs to the LDH2/MDH2 oxidoreductase family.</text>
</comment>
<sequence length="530" mass="57363">MLMRLFLRGPIIPTSTVLRWMPRTLSANGSCDKFSKGSPKYFPMPEIRRFLAEAMMKVGACEEHSLQLADVLAEADYSGHYSHGLNRIEMYVRDAQTGKCDVNVKPCVLKDTVSTAWVEGNNGLGMVVGNFCMKLAIAKAKQTGVGWVVAKGSNHYGIASWYSTQALKKCMLAALGTNPLSLAAPALKRDSFILDMATSAVAVGKIEVKMKAQQPIPEGWAQDAEGNITTDASVAFKASHLMPLGGSEETSGFKGYGLAMLVETLCGVLAEVKMKAQQPIPEGWAQDVEGNITTDASVAFKASHLMPLGGSEETSGFKGYGLAMLVETLCGVLAGSLYGPRINKWMDKEFKGAANLGQCFIAVNPECFAPGFHCGDHLIINSYVSNIAEYRTLPSVKLQTGGKHWAVCKEDDASKPTQVSSVLATGCDANASVATFIRNKGERICRCDLKTLTKAFENLSLSLVAKWRYQICKDKPVLVPGDPEKINMKKVNELGGVPYSDTQINNMVVDNFLLGTKLAEELKIPPMQHI</sequence>
<evidence type="ECO:0008006" key="4">
    <source>
        <dbReference type="Google" id="ProtNLM"/>
    </source>
</evidence>
<organism evidence="3">
    <name type="scientific">Timema cristinae</name>
    <name type="common">Walking stick</name>
    <dbReference type="NCBI Taxonomy" id="61476"/>
    <lineage>
        <taxon>Eukaryota</taxon>
        <taxon>Metazoa</taxon>
        <taxon>Ecdysozoa</taxon>
        <taxon>Arthropoda</taxon>
        <taxon>Hexapoda</taxon>
        <taxon>Insecta</taxon>
        <taxon>Pterygota</taxon>
        <taxon>Neoptera</taxon>
        <taxon>Polyneoptera</taxon>
        <taxon>Phasmatodea</taxon>
        <taxon>Timematodea</taxon>
        <taxon>Timematoidea</taxon>
        <taxon>Timematidae</taxon>
        <taxon>Timema</taxon>
    </lineage>
</organism>
<dbReference type="Pfam" id="PF02615">
    <property type="entry name" value="Ldh_2"/>
    <property type="match status" value="2"/>
</dbReference>
<reference evidence="3" key="1">
    <citation type="submission" date="2020-11" db="EMBL/GenBank/DDBJ databases">
        <authorList>
            <person name="Tran Van P."/>
        </authorList>
    </citation>
    <scope>NUCLEOTIDE SEQUENCE</scope>
</reference>
<dbReference type="InterPro" id="IPR036111">
    <property type="entry name" value="Mal/L-sulfo/L-lacto_DH-like_sf"/>
</dbReference>
<dbReference type="GO" id="GO:0016491">
    <property type="term" value="F:oxidoreductase activity"/>
    <property type="evidence" value="ECO:0007669"/>
    <property type="project" value="UniProtKB-KW"/>
</dbReference>
<dbReference type="AlphaFoldDB" id="A0A7R9CJE3"/>
<dbReference type="InterPro" id="IPR003767">
    <property type="entry name" value="Malate/L-lactate_DH-like"/>
</dbReference>
<dbReference type="PANTHER" id="PTHR11091:SF0">
    <property type="entry name" value="MALATE DEHYDROGENASE"/>
    <property type="match status" value="1"/>
</dbReference>
<evidence type="ECO:0000313" key="3">
    <source>
        <dbReference type="EMBL" id="CAD7395863.1"/>
    </source>
</evidence>
<proteinExistence type="inferred from homology"/>
<dbReference type="Gene3D" id="1.10.1530.10">
    <property type="match status" value="1"/>
</dbReference>
<keyword evidence="2" id="KW-0560">Oxidoreductase</keyword>
<dbReference type="Gene3D" id="3.30.1370.60">
    <property type="entry name" value="Hypothetical oxidoreductase yiak, domain 2"/>
    <property type="match status" value="2"/>
</dbReference>
<gene>
    <name evidence="3" type="ORF">TCEB3V08_LOCUS3355</name>
</gene>
<evidence type="ECO:0000256" key="1">
    <source>
        <dbReference type="ARBA" id="ARBA00006056"/>
    </source>
</evidence>
<evidence type="ECO:0000256" key="2">
    <source>
        <dbReference type="ARBA" id="ARBA00023002"/>
    </source>
</evidence>
<accession>A0A7R9CJE3</accession>
<dbReference type="PANTHER" id="PTHR11091">
    <property type="entry name" value="OXIDOREDUCTASE-RELATED"/>
    <property type="match status" value="1"/>
</dbReference>